<feature type="region of interest" description="Disordered" evidence="1">
    <location>
        <begin position="1"/>
        <end position="21"/>
    </location>
</feature>
<evidence type="ECO:0000256" key="2">
    <source>
        <dbReference type="SAM" id="Phobius"/>
    </source>
</evidence>
<evidence type="ECO:0000313" key="4">
    <source>
        <dbReference type="Proteomes" id="UP000802392"/>
    </source>
</evidence>
<feature type="compositionally biased region" description="Polar residues" evidence="1">
    <location>
        <begin position="1"/>
        <end position="15"/>
    </location>
</feature>
<evidence type="ECO:0008006" key="5">
    <source>
        <dbReference type="Google" id="ProtNLM"/>
    </source>
</evidence>
<dbReference type="RefSeq" id="WP_167265144.1">
    <property type="nucleotide sequence ID" value="NZ_BAAAVO010000013.1"/>
</dbReference>
<keyword evidence="2" id="KW-1133">Transmembrane helix</keyword>
<name>A0ABX0THS1_9MICC</name>
<feature type="transmembrane region" description="Helical" evidence="2">
    <location>
        <begin position="107"/>
        <end position="131"/>
    </location>
</feature>
<keyword evidence="2" id="KW-0472">Membrane</keyword>
<evidence type="ECO:0000313" key="3">
    <source>
        <dbReference type="EMBL" id="NIJ01391.1"/>
    </source>
</evidence>
<dbReference type="Proteomes" id="UP000802392">
    <property type="component" value="Unassembled WGS sequence"/>
</dbReference>
<proteinExistence type="predicted"/>
<dbReference type="EMBL" id="JAAOZD010000003">
    <property type="protein sequence ID" value="NIJ01391.1"/>
    <property type="molecule type" value="Genomic_DNA"/>
</dbReference>
<accession>A0ABX0THS1</accession>
<organism evidence="3 4">
    <name type="scientific">Paenarthrobacter ilicis</name>
    <dbReference type="NCBI Taxonomy" id="43665"/>
    <lineage>
        <taxon>Bacteria</taxon>
        <taxon>Bacillati</taxon>
        <taxon>Actinomycetota</taxon>
        <taxon>Actinomycetes</taxon>
        <taxon>Micrococcales</taxon>
        <taxon>Micrococcaceae</taxon>
        <taxon>Paenarthrobacter</taxon>
    </lineage>
</organism>
<gene>
    <name evidence="3" type="ORF">FHR86_001712</name>
</gene>
<protein>
    <recommendedName>
        <fullName evidence="5">DUF4190 domain-containing protein</fullName>
    </recommendedName>
</protein>
<feature type="transmembrane region" description="Helical" evidence="2">
    <location>
        <begin position="67"/>
        <end position="87"/>
    </location>
</feature>
<comment type="caution">
    <text evidence="3">The sequence shown here is derived from an EMBL/GenBank/DDBJ whole genome shotgun (WGS) entry which is preliminary data.</text>
</comment>
<keyword evidence="2" id="KW-0812">Transmembrane</keyword>
<keyword evidence="4" id="KW-1185">Reference proteome</keyword>
<sequence length="137" mass="14816">MSQPGSEQQPDQPLNGQHAFACQPYPQQPYAQQPYAQATYPQSPYAEQDGPPFYFPDLEGANFKSKATTYAIIGIFVFGFVFGPLAIRNAGRAEANGVPATFGKVAGWIVTVLSCIYIVFWAVVLISGAVYGMSSHS</sequence>
<evidence type="ECO:0000256" key="1">
    <source>
        <dbReference type="SAM" id="MobiDB-lite"/>
    </source>
</evidence>
<reference evidence="3 4" key="1">
    <citation type="submission" date="2020-03" db="EMBL/GenBank/DDBJ databases">
        <title>Genomic Encyclopedia of Type Strains, Phase III (KMG-III): the genomes of soil and plant-associated and newly described type strains.</title>
        <authorList>
            <person name="Whitman W."/>
        </authorList>
    </citation>
    <scope>NUCLEOTIDE SEQUENCE [LARGE SCALE GENOMIC DNA]</scope>
    <source>
        <strain evidence="3 4">CECT 4207</strain>
    </source>
</reference>